<name>A0A9P6DQR5_9AGAM</name>
<evidence type="ECO:0000256" key="1">
    <source>
        <dbReference type="SAM" id="MobiDB-lite"/>
    </source>
</evidence>
<evidence type="ECO:0008006" key="4">
    <source>
        <dbReference type="Google" id="ProtNLM"/>
    </source>
</evidence>
<feature type="region of interest" description="Disordered" evidence="1">
    <location>
        <begin position="1"/>
        <end position="65"/>
    </location>
</feature>
<feature type="compositionally biased region" description="Low complexity" evidence="1">
    <location>
        <begin position="37"/>
        <end position="47"/>
    </location>
</feature>
<evidence type="ECO:0000313" key="3">
    <source>
        <dbReference type="Proteomes" id="UP000886523"/>
    </source>
</evidence>
<comment type="caution">
    <text evidence="2">The sequence shown here is derived from an EMBL/GenBank/DDBJ whole genome shotgun (WGS) entry which is preliminary data.</text>
</comment>
<keyword evidence="3" id="KW-1185">Reference proteome</keyword>
<organism evidence="2 3">
    <name type="scientific">Hydnum rufescens UP504</name>
    <dbReference type="NCBI Taxonomy" id="1448309"/>
    <lineage>
        <taxon>Eukaryota</taxon>
        <taxon>Fungi</taxon>
        <taxon>Dikarya</taxon>
        <taxon>Basidiomycota</taxon>
        <taxon>Agaricomycotina</taxon>
        <taxon>Agaricomycetes</taxon>
        <taxon>Cantharellales</taxon>
        <taxon>Hydnaceae</taxon>
        <taxon>Hydnum</taxon>
    </lineage>
</organism>
<dbReference type="Proteomes" id="UP000886523">
    <property type="component" value="Unassembled WGS sequence"/>
</dbReference>
<feature type="compositionally biased region" description="Pro residues" evidence="1">
    <location>
        <begin position="14"/>
        <end position="31"/>
    </location>
</feature>
<gene>
    <name evidence="2" type="ORF">BS47DRAFT_1184693</name>
</gene>
<protein>
    <recommendedName>
        <fullName evidence="4">Cysteine-rich transmembrane CYSTM domain-containing protein</fullName>
    </recommendedName>
</protein>
<dbReference type="EMBL" id="MU129001">
    <property type="protein sequence ID" value="KAF9511386.1"/>
    <property type="molecule type" value="Genomic_DNA"/>
</dbReference>
<dbReference type="GO" id="GO:0016020">
    <property type="term" value="C:membrane"/>
    <property type="evidence" value="ECO:0007669"/>
    <property type="project" value="UniProtKB-SubCell"/>
</dbReference>
<evidence type="ECO:0000313" key="2">
    <source>
        <dbReference type="EMBL" id="KAF9511386.1"/>
    </source>
</evidence>
<proteinExistence type="predicted"/>
<accession>A0A9P6DQR5</accession>
<reference evidence="2" key="1">
    <citation type="journal article" date="2020" name="Nat. Commun.">
        <title>Large-scale genome sequencing of mycorrhizal fungi provides insights into the early evolution of symbiotic traits.</title>
        <authorList>
            <person name="Miyauchi S."/>
            <person name="Kiss E."/>
            <person name="Kuo A."/>
            <person name="Drula E."/>
            <person name="Kohler A."/>
            <person name="Sanchez-Garcia M."/>
            <person name="Morin E."/>
            <person name="Andreopoulos B."/>
            <person name="Barry K.W."/>
            <person name="Bonito G."/>
            <person name="Buee M."/>
            <person name="Carver A."/>
            <person name="Chen C."/>
            <person name="Cichocki N."/>
            <person name="Clum A."/>
            <person name="Culley D."/>
            <person name="Crous P.W."/>
            <person name="Fauchery L."/>
            <person name="Girlanda M."/>
            <person name="Hayes R.D."/>
            <person name="Keri Z."/>
            <person name="LaButti K."/>
            <person name="Lipzen A."/>
            <person name="Lombard V."/>
            <person name="Magnuson J."/>
            <person name="Maillard F."/>
            <person name="Murat C."/>
            <person name="Nolan M."/>
            <person name="Ohm R.A."/>
            <person name="Pangilinan J."/>
            <person name="Pereira M.F."/>
            <person name="Perotto S."/>
            <person name="Peter M."/>
            <person name="Pfister S."/>
            <person name="Riley R."/>
            <person name="Sitrit Y."/>
            <person name="Stielow J.B."/>
            <person name="Szollosi G."/>
            <person name="Zifcakova L."/>
            <person name="Stursova M."/>
            <person name="Spatafora J.W."/>
            <person name="Tedersoo L."/>
            <person name="Vaario L.M."/>
            <person name="Yamada A."/>
            <person name="Yan M."/>
            <person name="Wang P."/>
            <person name="Xu J."/>
            <person name="Bruns T."/>
            <person name="Baldrian P."/>
            <person name="Vilgalys R."/>
            <person name="Dunand C."/>
            <person name="Henrissat B."/>
            <person name="Grigoriev I.V."/>
            <person name="Hibbett D."/>
            <person name="Nagy L.G."/>
            <person name="Martin F.M."/>
        </authorList>
    </citation>
    <scope>NUCLEOTIDE SEQUENCE</scope>
    <source>
        <strain evidence="2">UP504</strain>
    </source>
</reference>
<dbReference type="AlphaFoldDB" id="A0A9P6DQR5"/>
<sequence>MSNKDYYNHGGPNQCPPPGGQYYPPQGPPPQGGYYGGPQAPQQAYQPGGYGYQPQPPPQTVYVQGPKKSSSNDGCMACLAGICKCACREAEGRRNFMMRLRTFTECLCFQFCSFLRSSSFVAPRRCAVVTTQQTLS</sequence>